<dbReference type="AlphaFoldDB" id="A0A8J7KK65"/>
<dbReference type="InterPro" id="IPR005135">
    <property type="entry name" value="Endo/exonuclease/phosphatase"/>
</dbReference>
<feature type="transmembrane region" description="Helical" evidence="1">
    <location>
        <begin position="73"/>
        <end position="90"/>
    </location>
</feature>
<dbReference type="GO" id="GO:0004519">
    <property type="term" value="F:endonuclease activity"/>
    <property type="evidence" value="ECO:0007669"/>
    <property type="project" value="UniProtKB-KW"/>
</dbReference>
<evidence type="ECO:0000256" key="1">
    <source>
        <dbReference type="SAM" id="Phobius"/>
    </source>
</evidence>
<accession>A0A8J7KK65</accession>
<dbReference type="EMBL" id="JADOUF010000001">
    <property type="protein sequence ID" value="MBG6137704.1"/>
    <property type="molecule type" value="Genomic_DNA"/>
</dbReference>
<feature type="domain" description="Endonuclease/exonuclease/phosphatase" evidence="2">
    <location>
        <begin position="112"/>
        <end position="354"/>
    </location>
</feature>
<keyword evidence="3" id="KW-0255">Endonuclease</keyword>
<name>A0A8J7KK65_9ACTN</name>
<keyword evidence="4" id="KW-1185">Reference proteome</keyword>
<gene>
    <name evidence="3" type="ORF">IW245_003898</name>
</gene>
<dbReference type="SUPFAM" id="SSF56219">
    <property type="entry name" value="DNase I-like"/>
    <property type="match status" value="1"/>
</dbReference>
<feature type="transmembrane region" description="Helical" evidence="1">
    <location>
        <begin position="41"/>
        <end position="61"/>
    </location>
</feature>
<comment type="caution">
    <text evidence="3">The sequence shown here is derived from an EMBL/GenBank/DDBJ whole genome shotgun (WGS) entry which is preliminary data.</text>
</comment>
<evidence type="ECO:0000313" key="3">
    <source>
        <dbReference type="EMBL" id="MBG6137704.1"/>
    </source>
</evidence>
<dbReference type="Pfam" id="PF03372">
    <property type="entry name" value="Exo_endo_phos"/>
    <property type="match status" value="1"/>
</dbReference>
<reference evidence="3" key="1">
    <citation type="submission" date="2020-11" db="EMBL/GenBank/DDBJ databases">
        <title>Sequencing the genomes of 1000 actinobacteria strains.</title>
        <authorList>
            <person name="Klenk H.-P."/>
        </authorList>
    </citation>
    <scope>NUCLEOTIDE SEQUENCE</scope>
    <source>
        <strain evidence="3">DSM 45356</strain>
    </source>
</reference>
<dbReference type="InterPro" id="IPR036691">
    <property type="entry name" value="Endo/exonu/phosph_ase_sf"/>
</dbReference>
<keyword evidence="1" id="KW-0472">Membrane</keyword>
<protein>
    <submittedName>
        <fullName evidence="3">Endonuclease/exonuclease/phosphatase (EEP) superfamily protein YafD</fullName>
    </submittedName>
</protein>
<dbReference type="Proteomes" id="UP000622552">
    <property type="component" value="Unassembled WGS sequence"/>
</dbReference>
<keyword evidence="1" id="KW-1133">Transmembrane helix</keyword>
<keyword evidence="1" id="KW-0812">Transmembrane</keyword>
<keyword evidence="3" id="KW-0540">Nuclease</keyword>
<dbReference type="Gene3D" id="3.60.10.10">
    <property type="entry name" value="Endonuclease/exonuclease/phosphatase"/>
    <property type="match status" value="1"/>
</dbReference>
<evidence type="ECO:0000259" key="2">
    <source>
        <dbReference type="Pfam" id="PF03372"/>
    </source>
</evidence>
<keyword evidence="3" id="KW-0378">Hydrolase</keyword>
<proteinExistence type="predicted"/>
<evidence type="ECO:0000313" key="4">
    <source>
        <dbReference type="Proteomes" id="UP000622552"/>
    </source>
</evidence>
<sequence>MTLVLSGPRGRLRPRALVPALATFWFLYVLAQGAFSGTFWVWLLFDIAPPFGFVVVPLVLLGLARFTARRRRVVVLALLSLLLGLPHSGLNPHAVLGGGDGPAPPGALKVFSWNTEYWDEADGADEFYAFLKRQNADVYLLQEYLNWDFRTGTDGLWRGPRSAGDLQRLRQEFPGYTIVARGELLTLSKLKVLGVRPVGPDPGELPGEDWWKVFEAAKVLRTDLLYRGSALSVYNVHIPMQLSQRTLLSPGFYLDVNDNDLKRRAQFEGLHADLSANPYPSVVAGDFNTTPAMGDMRWLTSVATDALRANRSLYPQTWRDDVWMPFWRLDWAFTRGSVRVHSYEFGSPEKMSDHRTQELTVSV</sequence>
<dbReference type="RefSeq" id="WP_197004537.1">
    <property type="nucleotide sequence ID" value="NZ_BONS01000024.1"/>
</dbReference>
<organism evidence="3 4">
    <name type="scientific">Longispora fulva</name>
    <dbReference type="NCBI Taxonomy" id="619741"/>
    <lineage>
        <taxon>Bacteria</taxon>
        <taxon>Bacillati</taxon>
        <taxon>Actinomycetota</taxon>
        <taxon>Actinomycetes</taxon>
        <taxon>Micromonosporales</taxon>
        <taxon>Micromonosporaceae</taxon>
        <taxon>Longispora</taxon>
    </lineage>
</organism>